<name>A0ABU9Z0T7_9RHOO</name>
<feature type="domain" description="Gcp-like" evidence="1">
    <location>
        <begin position="52"/>
        <end position="161"/>
    </location>
</feature>
<reference evidence="2 3" key="1">
    <citation type="journal article" date="2018" name="Int. J. Syst. Evol. Microbiol.">
        <title>Uliginosibacterium sediminicola sp. nov., isolated from freshwater sediment.</title>
        <authorList>
            <person name="Hwang W.M."/>
            <person name="Kim S.M."/>
            <person name="Kang K."/>
            <person name="Ahn T.Y."/>
        </authorList>
    </citation>
    <scope>NUCLEOTIDE SEQUENCE [LARGE SCALE GENOMIC DNA]</scope>
    <source>
        <strain evidence="2 3">M1-21</strain>
    </source>
</reference>
<evidence type="ECO:0000313" key="2">
    <source>
        <dbReference type="EMBL" id="MEN3069570.1"/>
    </source>
</evidence>
<keyword evidence="2" id="KW-0808">Transferase</keyword>
<protein>
    <submittedName>
        <fullName evidence="2">tRNA (Adenosine(37)-N6)-threonylcarbamoyltransferase complex dimerization subunit type 1 TsaB</fullName>
        <ecNumber evidence="2">2.3.1.234</ecNumber>
    </submittedName>
</protein>
<dbReference type="Gene3D" id="3.30.420.40">
    <property type="match status" value="2"/>
</dbReference>
<dbReference type="CDD" id="cd24032">
    <property type="entry name" value="ASKHA_NBD_TsaB"/>
    <property type="match status" value="1"/>
</dbReference>
<dbReference type="InterPro" id="IPR022496">
    <property type="entry name" value="T6A_TsaB"/>
</dbReference>
<dbReference type="Pfam" id="PF00814">
    <property type="entry name" value="TsaD"/>
    <property type="match status" value="1"/>
</dbReference>
<keyword evidence="3" id="KW-1185">Reference proteome</keyword>
<dbReference type="Proteomes" id="UP001410394">
    <property type="component" value="Unassembled WGS sequence"/>
</dbReference>
<dbReference type="GO" id="GO:0061711">
    <property type="term" value="F:tRNA N(6)-L-threonylcarbamoyladenine synthase activity"/>
    <property type="evidence" value="ECO:0007669"/>
    <property type="project" value="UniProtKB-EC"/>
</dbReference>
<evidence type="ECO:0000259" key="1">
    <source>
        <dbReference type="Pfam" id="PF00814"/>
    </source>
</evidence>
<dbReference type="InterPro" id="IPR000905">
    <property type="entry name" value="Gcp-like_dom"/>
</dbReference>
<proteinExistence type="predicted"/>
<gene>
    <name evidence="2" type="primary">tsaB</name>
    <name evidence="2" type="ORF">ABDB84_13860</name>
</gene>
<comment type="caution">
    <text evidence="2">The sequence shown here is derived from an EMBL/GenBank/DDBJ whole genome shotgun (WGS) entry which is preliminary data.</text>
</comment>
<organism evidence="2 3">
    <name type="scientific">Uliginosibacterium sediminicola</name>
    <dbReference type="NCBI Taxonomy" id="2024550"/>
    <lineage>
        <taxon>Bacteria</taxon>
        <taxon>Pseudomonadati</taxon>
        <taxon>Pseudomonadota</taxon>
        <taxon>Betaproteobacteria</taxon>
        <taxon>Rhodocyclales</taxon>
        <taxon>Zoogloeaceae</taxon>
        <taxon>Uliginosibacterium</taxon>
    </lineage>
</organism>
<dbReference type="PANTHER" id="PTHR11735">
    <property type="entry name" value="TRNA N6-ADENOSINE THREONYLCARBAMOYLTRANSFERASE"/>
    <property type="match status" value="1"/>
</dbReference>
<dbReference type="RefSeq" id="WP_345920338.1">
    <property type="nucleotide sequence ID" value="NZ_JBDIVE010000007.1"/>
</dbReference>
<accession>A0ABU9Z0T7</accession>
<dbReference type="InterPro" id="IPR043129">
    <property type="entry name" value="ATPase_NBD"/>
</dbReference>
<dbReference type="EMBL" id="JBDIVE010000007">
    <property type="protein sequence ID" value="MEN3069570.1"/>
    <property type="molecule type" value="Genomic_DNA"/>
</dbReference>
<sequence length="250" mass="25775">MRGYNARMGNLANNHQAGACSILAIETSCEEASVALWIKGECLEQHLPRGGNTHSASLLPAIHRLLAEAGQGLQALDAIAFGCGPGAFTGVRLACGVAQGLALGADLPVAAISSLQALAWSFAAEHQRLYCAVDARMSEVYCALFELQEGIPQALGEICCVPPGSVPLPAGAGWQGIGSAFSAYAAALDERLGPHLTVIDAQAVPRARSVAALAARAPQDWLDAALAAPDYVRNRIALTTAERLAAGGRA</sequence>
<dbReference type="NCBIfam" id="TIGR03725">
    <property type="entry name" value="T6A_YeaZ"/>
    <property type="match status" value="1"/>
</dbReference>
<dbReference type="SUPFAM" id="SSF53067">
    <property type="entry name" value="Actin-like ATPase domain"/>
    <property type="match status" value="2"/>
</dbReference>
<evidence type="ECO:0000313" key="3">
    <source>
        <dbReference type="Proteomes" id="UP001410394"/>
    </source>
</evidence>
<keyword evidence="2" id="KW-0012">Acyltransferase</keyword>
<dbReference type="EC" id="2.3.1.234" evidence="2"/>
<dbReference type="PANTHER" id="PTHR11735:SF11">
    <property type="entry name" value="TRNA THREONYLCARBAMOYLADENOSINE BIOSYNTHESIS PROTEIN TSAB"/>
    <property type="match status" value="1"/>
</dbReference>